<evidence type="ECO:0000313" key="5">
    <source>
        <dbReference type="EMBL" id="NYE18503.1"/>
    </source>
</evidence>
<name>A0A7Y9KJT6_9MICO</name>
<dbReference type="InterPro" id="IPR000524">
    <property type="entry name" value="Tscrpt_reg_HTH_GntR"/>
</dbReference>
<dbReference type="SMART" id="SM00345">
    <property type="entry name" value="HTH_GNTR"/>
    <property type="match status" value="1"/>
</dbReference>
<evidence type="ECO:0000256" key="1">
    <source>
        <dbReference type="ARBA" id="ARBA00023015"/>
    </source>
</evidence>
<organism evidence="5 6">
    <name type="scientific">Microbacterium immunditiarum</name>
    <dbReference type="NCBI Taxonomy" id="337480"/>
    <lineage>
        <taxon>Bacteria</taxon>
        <taxon>Bacillati</taxon>
        <taxon>Actinomycetota</taxon>
        <taxon>Actinomycetes</taxon>
        <taxon>Micrococcales</taxon>
        <taxon>Microbacteriaceae</taxon>
        <taxon>Microbacterium</taxon>
    </lineage>
</organism>
<dbReference type="Pfam" id="PF00392">
    <property type="entry name" value="GntR"/>
    <property type="match status" value="1"/>
</dbReference>
<dbReference type="AlphaFoldDB" id="A0A7Y9KJT6"/>
<gene>
    <name evidence="5" type="ORF">BJ991_000531</name>
</gene>
<dbReference type="GO" id="GO:0003677">
    <property type="term" value="F:DNA binding"/>
    <property type="evidence" value="ECO:0007669"/>
    <property type="project" value="UniProtKB-KW"/>
</dbReference>
<accession>A0A7Y9KJT6</accession>
<dbReference type="GO" id="GO:0003700">
    <property type="term" value="F:DNA-binding transcription factor activity"/>
    <property type="evidence" value="ECO:0007669"/>
    <property type="project" value="InterPro"/>
</dbReference>
<dbReference type="Pfam" id="PF07729">
    <property type="entry name" value="FCD"/>
    <property type="match status" value="1"/>
</dbReference>
<feature type="domain" description="HTH gntR-type" evidence="4">
    <location>
        <begin position="21"/>
        <end position="88"/>
    </location>
</feature>
<protein>
    <submittedName>
        <fullName evidence="5">DNA-binding GntR family transcriptional regulator</fullName>
    </submittedName>
</protein>
<dbReference type="PRINTS" id="PR00035">
    <property type="entry name" value="HTHGNTR"/>
</dbReference>
<dbReference type="PANTHER" id="PTHR43537">
    <property type="entry name" value="TRANSCRIPTIONAL REGULATOR, GNTR FAMILY"/>
    <property type="match status" value="1"/>
</dbReference>
<dbReference type="EMBL" id="JACCBV010000001">
    <property type="protein sequence ID" value="NYE18503.1"/>
    <property type="molecule type" value="Genomic_DNA"/>
</dbReference>
<dbReference type="PANTHER" id="PTHR43537:SF24">
    <property type="entry name" value="GLUCONATE OPERON TRANSCRIPTIONAL REPRESSOR"/>
    <property type="match status" value="1"/>
</dbReference>
<dbReference type="Gene3D" id="1.10.10.10">
    <property type="entry name" value="Winged helix-like DNA-binding domain superfamily/Winged helix DNA-binding domain"/>
    <property type="match status" value="1"/>
</dbReference>
<comment type="caution">
    <text evidence="5">The sequence shown here is derived from an EMBL/GenBank/DDBJ whole genome shotgun (WGS) entry which is preliminary data.</text>
</comment>
<sequence length="241" mass="26190">METANSLDDVSAIRPVGRVAAPVREQVTDTLRRAILELELEPGHRLVERELIERLGISRATLRESLRDLVSEGLVTVAPQRGAVVAAPSWEEARDVYEIRAVLESLLVRRFVRRADASLVKRLAEAIDRLEVETVRATDVREILAAKAQFYEVLQEGADSPALRQLLAGLNARVQRLRATSLSLPGRTSEMLAELRAVVAAVIRGDEEAAAQLGAEHVRRAADAAEQALASKVSVGLAEGG</sequence>
<dbReference type="InterPro" id="IPR008920">
    <property type="entry name" value="TF_FadR/GntR_C"/>
</dbReference>
<evidence type="ECO:0000256" key="2">
    <source>
        <dbReference type="ARBA" id="ARBA00023125"/>
    </source>
</evidence>
<dbReference type="RefSeq" id="WP_179487199.1">
    <property type="nucleotide sequence ID" value="NZ_JACCBV010000001.1"/>
</dbReference>
<keyword evidence="3" id="KW-0804">Transcription</keyword>
<keyword evidence="1" id="KW-0805">Transcription regulation</keyword>
<dbReference type="SUPFAM" id="SSF48008">
    <property type="entry name" value="GntR ligand-binding domain-like"/>
    <property type="match status" value="1"/>
</dbReference>
<evidence type="ECO:0000259" key="4">
    <source>
        <dbReference type="PROSITE" id="PS50949"/>
    </source>
</evidence>
<dbReference type="SMART" id="SM00895">
    <property type="entry name" value="FCD"/>
    <property type="match status" value="1"/>
</dbReference>
<dbReference type="InterPro" id="IPR011711">
    <property type="entry name" value="GntR_C"/>
</dbReference>
<dbReference type="Gene3D" id="1.20.120.530">
    <property type="entry name" value="GntR ligand-binding domain-like"/>
    <property type="match status" value="1"/>
</dbReference>
<evidence type="ECO:0000313" key="6">
    <source>
        <dbReference type="Proteomes" id="UP000576969"/>
    </source>
</evidence>
<dbReference type="CDD" id="cd07377">
    <property type="entry name" value="WHTH_GntR"/>
    <property type="match status" value="1"/>
</dbReference>
<dbReference type="InterPro" id="IPR036390">
    <property type="entry name" value="WH_DNA-bd_sf"/>
</dbReference>
<proteinExistence type="predicted"/>
<dbReference type="Proteomes" id="UP000576969">
    <property type="component" value="Unassembled WGS sequence"/>
</dbReference>
<keyword evidence="6" id="KW-1185">Reference proteome</keyword>
<keyword evidence="2 5" id="KW-0238">DNA-binding</keyword>
<evidence type="ECO:0000256" key="3">
    <source>
        <dbReference type="ARBA" id="ARBA00023163"/>
    </source>
</evidence>
<dbReference type="InterPro" id="IPR036388">
    <property type="entry name" value="WH-like_DNA-bd_sf"/>
</dbReference>
<dbReference type="SUPFAM" id="SSF46785">
    <property type="entry name" value="Winged helix' DNA-binding domain"/>
    <property type="match status" value="1"/>
</dbReference>
<dbReference type="PROSITE" id="PS50949">
    <property type="entry name" value="HTH_GNTR"/>
    <property type="match status" value="1"/>
</dbReference>
<reference evidence="5 6" key="1">
    <citation type="submission" date="2020-07" db="EMBL/GenBank/DDBJ databases">
        <title>Sequencing the genomes of 1000 actinobacteria strains.</title>
        <authorList>
            <person name="Klenk H.-P."/>
        </authorList>
    </citation>
    <scope>NUCLEOTIDE SEQUENCE [LARGE SCALE GENOMIC DNA]</scope>
    <source>
        <strain evidence="5 6">DSM 24662</strain>
    </source>
</reference>